<dbReference type="NCBIfam" id="TIGR00167">
    <property type="entry name" value="cbbA"/>
    <property type="match status" value="1"/>
</dbReference>
<evidence type="ECO:0000313" key="2">
    <source>
        <dbReference type="EMBL" id="UUI02397.1"/>
    </source>
</evidence>
<name>A0ABY5JSH4_9BACI</name>
<dbReference type="PANTHER" id="PTHR30304:SF0">
    <property type="entry name" value="D-TAGATOSE-1,6-BISPHOSPHATE ALDOLASE SUBUNIT GATY-RELATED"/>
    <property type="match status" value="1"/>
</dbReference>
<sequence>MLVHSKNLFEIAQKKKFAIPAANFIDQYTLRAYMDVAEKLNVPIIVSFAQAHHEVMDVEEAALLGKYYAKHARVPVVLHLDHGEDTAFVKRAVDLGFSSVMIDASQDSFEENVQKTKEIIDYAHSQDVVVEAEIGHVGSGDNYENHAHSDSSYTTVEDARKFYQETNVDSLAISIGTAHGNYKGLPEINFDRLKDISKVVSVPLVLHGGSSSGDDNLRRCASNGIVKINIFTDIINNAVKKLSIEEKNYFDIQKQMNDGMKDCLRHYFQVFKTESIIF</sequence>
<dbReference type="EMBL" id="CP101914">
    <property type="protein sequence ID" value="UUI02397.1"/>
    <property type="molecule type" value="Genomic_DNA"/>
</dbReference>
<dbReference type="PIRSF" id="PIRSF001359">
    <property type="entry name" value="F_bP_aldolase_II"/>
    <property type="match status" value="1"/>
</dbReference>
<dbReference type="Proteomes" id="UP001059773">
    <property type="component" value="Chromosome"/>
</dbReference>
<evidence type="ECO:0000256" key="1">
    <source>
        <dbReference type="ARBA" id="ARBA00001947"/>
    </source>
</evidence>
<protein>
    <submittedName>
        <fullName evidence="2">Class II fructose-bisphosphate aldolase</fullName>
    </submittedName>
</protein>
<dbReference type="RefSeq" id="WP_256707629.1">
    <property type="nucleotide sequence ID" value="NZ_CP101914.1"/>
</dbReference>
<dbReference type="PANTHER" id="PTHR30304">
    <property type="entry name" value="D-TAGATOSE-1,6-BISPHOSPHATE ALDOLASE"/>
    <property type="match status" value="1"/>
</dbReference>
<keyword evidence="3" id="KW-1185">Reference proteome</keyword>
<dbReference type="SUPFAM" id="SSF51569">
    <property type="entry name" value="Aldolase"/>
    <property type="match status" value="1"/>
</dbReference>
<organism evidence="2 3">
    <name type="scientific">Oceanobacillus jeddahense</name>
    <dbReference type="NCBI Taxonomy" id="1462527"/>
    <lineage>
        <taxon>Bacteria</taxon>
        <taxon>Bacillati</taxon>
        <taxon>Bacillota</taxon>
        <taxon>Bacilli</taxon>
        <taxon>Bacillales</taxon>
        <taxon>Bacillaceae</taxon>
        <taxon>Oceanobacillus</taxon>
    </lineage>
</organism>
<dbReference type="Gene3D" id="3.20.20.70">
    <property type="entry name" value="Aldolase class I"/>
    <property type="match status" value="1"/>
</dbReference>
<accession>A0ABY5JSH4</accession>
<dbReference type="InterPro" id="IPR050246">
    <property type="entry name" value="Class_II_FBP_aldolase"/>
</dbReference>
<dbReference type="CDD" id="cd00947">
    <property type="entry name" value="TBP_aldolase_IIB"/>
    <property type="match status" value="1"/>
</dbReference>
<reference evidence="2" key="1">
    <citation type="submission" date="2022-07" db="EMBL/GenBank/DDBJ databases">
        <title>FELIX.</title>
        <authorList>
            <person name="Wan K.H."/>
            <person name="Park S."/>
            <person name="Lawrence Q."/>
            <person name="Eichenberger J.P."/>
            <person name="Booth B.W."/>
            <person name="Piaggio A.J."/>
            <person name="Chandler J.C."/>
            <person name="Franklin A.B."/>
            <person name="Celniker S.E."/>
        </authorList>
    </citation>
    <scope>NUCLEOTIDE SEQUENCE</scope>
    <source>
        <strain evidence="2">QA-1986 374</strain>
    </source>
</reference>
<gene>
    <name evidence="2" type="ORF">NP439_20525</name>
</gene>
<dbReference type="Pfam" id="PF01116">
    <property type="entry name" value="F_bP_aldolase"/>
    <property type="match status" value="1"/>
</dbReference>
<dbReference type="InterPro" id="IPR013785">
    <property type="entry name" value="Aldolase_TIM"/>
</dbReference>
<comment type="cofactor">
    <cofactor evidence="1">
        <name>Zn(2+)</name>
        <dbReference type="ChEBI" id="CHEBI:29105"/>
    </cofactor>
</comment>
<proteinExistence type="predicted"/>
<dbReference type="InterPro" id="IPR000771">
    <property type="entry name" value="FBA_II"/>
</dbReference>
<evidence type="ECO:0000313" key="3">
    <source>
        <dbReference type="Proteomes" id="UP001059773"/>
    </source>
</evidence>